<sequence>MKFIAVILYKFAIKQNNLHQQRKIILISLITGILLMAAKFTAYFLTQSNFILTDAAESIVNVLASGFAFFSIYLAERPKDSNHPYGHGKVEFFSVFVEGVLITIAGIAIITKAGYGIFHPNEIHNILLGASIIGVTGLINGLLGWYLIKKGKILNSITLDADGRHLITDMVTSAGLVVGLALIFFTKITALDNILSILVGGFIIFTGYKLTRKAIGGLMDEADFKIVDHVISVLNDKRKEEWIDVHNLRAQKYGNELHIDCHITLPNYFDLNRVHQEVHLVDVLINDHVSIKTELFIHSDPCVPACCHYCSMPNCPIRSEAKTKDIEWTMDNVTRNKKHFE</sequence>
<dbReference type="AlphaFoldDB" id="A0A495J9D1"/>
<dbReference type="PANTHER" id="PTHR43840">
    <property type="entry name" value="MITOCHONDRIAL METAL TRANSPORTER 1-RELATED"/>
    <property type="match status" value="1"/>
</dbReference>
<evidence type="ECO:0000313" key="11">
    <source>
        <dbReference type="Proteomes" id="UP000268007"/>
    </source>
</evidence>
<dbReference type="GO" id="GO:0006882">
    <property type="term" value="P:intracellular zinc ion homeostasis"/>
    <property type="evidence" value="ECO:0007669"/>
    <property type="project" value="TreeGrafter"/>
</dbReference>
<dbReference type="NCBIfam" id="TIGR01297">
    <property type="entry name" value="CDF"/>
    <property type="match status" value="1"/>
</dbReference>
<comment type="similarity">
    <text evidence="2">Belongs to the cation diffusion facilitator (CDF) transporter (TC 2.A.4) family.</text>
</comment>
<evidence type="ECO:0000256" key="6">
    <source>
        <dbReference type="ARBA" id="ARBA00023136"/>
    </source>
</evidence>
<feature type="transmembrane region" description="Helical" evidence="7">
    <location>
        <begin position="58"/>
        <end position="75"/>
    </location>
</feature>
<dbReference type="SUPFAM" id="SSF161111">
    <property type="entry name" value="Cation efflux protein transmembrane domain-like"/>
    <property type="match status" value="1"/>
</dbReference>
<evidence type="ECO:0000256" key="3">
    <source>
        <dbReference type="ARBA" id="ARBA00022448"/>
    </source>
</evidence>
<dbReference type="Pfam" id="PF01545">
    <property type="entry name" value="Cation_efflux"/>
    <property type="match status" value="1"/>
</dbReference>
<feature type="domain" description="Cation efflux protein cytoplasmic" evidence="9">
    <location>
        <begin position="240"/>
        <end position="302"/>
    </location>
</feature>
<protein>
    <submittedName>
        <fullName evidence="10">Cation diffusion facilitator family transporter</fullName>
    </submittedName>
</protein>
<comment type="subcellular location">
    <subcellularLocation>
        <location evidence="1">Membrane</location>
        <topology evidence="1">Multi-pass membrane protein</topology>
    </subcellularLocation>
</comment>
<evidence type="ECO:0000256" key="7">
    <source>
        <dbReference type="SAM" id="Phobius"/>
    </source>
</evidence>
<dbReference type="SUPFAM" id="SSF160240">
    <property type="entry name" value="Cation efflux protein cytoplasmic domain-like"/>
    <property type="match status" value="1"/>
</dbReference>
<dbReference type="InterPro" id="IPR027469">
    <property type="entry name" value="Cation_efflux_TMD_sf"/>
</dbReference>
<keyword evidence="6 7" id="KW-0472">Membrane</keyword>
<dbReference type="Pfam" id="PF16916">
    <property type="entry name" value="ZT_dimer"/>
    <property type="match status" value="1"/>
</dbReference>
<dbReference type="GO" id="GO:0005886">
    <property type="term" value="C:plasma membrane"/>
    <property type="evidence" value="ECO:0007669"/>
    <property type="project" value="TreeGrafter"/>
</dbReference>
<dbReference type="Gene3D" id="1.20.1510.10">
    <property type="entry name" value="Cation efflux protein transmembrane domain"/>
    <property type="match status" value="1"/>
</dbReference>
<dbReference type="Gene3D" id="3.30.70.1350">
    <property type="entry name" value="Cation efflux protein, cytoplasmic domain"/>
    <property type="match status" value="1"/>
</dbReference>
<dbReference type="InterPro" id="IPR002524">
    <property type="entry name" value="Cation_efflux"/>
</dbReference>
<feature type="transmembrane region" description="Helical" evidence="7">
    <location>
        <begin position="194"/>
        <end position="211"/>
    </location>
</feature>
<feature type="domain" description="Cation efflux protein transmembrane" evidence="8">
    <location>
        <begin position="25"/>
        <end position="219"/>
    </location>
</feature>
<evidence type="ECO:0000256" key="2">
    <source>
        <dbReference type="ARBA" id="ARBA00008114"/>
    </source>
</evidence>
<dbReference type="InterPro" id="IPR027470">
    <property type="entry name" value="Cation_efflux_CTD"/>
</dbReference>
<proteinExistence type="inferred from homology"/>
<dbReference type="PANTHER" id="PTHR43840:SF15">
    <property type="entry name" value="MITOCHONDRIAL METAL TRANSPORTER 1-RELATED"/>
    <property type="match status" value="1"/>
</dbReference>
<keyword evidence="3" id="KW-0813">Transport</keyword>
<evidence type="ECO:0000313" key="10">
    <source>
        <dbReference type="EMBL" id="RKR85004.1"/>
    </source>
</evidence>
<dbReference type="InterPro" id="IPR050291">
    <property type="entry name" value="CDF_Transporter"/>
</dbReference>
<dbReference type="GO" id="GO:0015341">
    <property type="term" value="F:zinc efflux antiporter activity"/>
    <property type="evidence" value="ECO:0007669"/>
    <property type="project" value="TreeGrafter"/>
</dbReference>
<reference evidence="10 11" key="1">
    <citation type="submission" date="2018-10" db="EMBL/GenBank/DDBJ databases">
        <title>Genomic Encyclopedia of Archaeal and Bacterial Type Strains, Phase II (KMG-II): from individual species to whole genera.</title>
        <authorList>
            <person name="Goeker M."/>
        </authorList>
    </citation>
    <scope>NUCLEOTIDE SEQUENCE [LARGE SCALE GENOMIC DNA]</scope>
    <source>
        <strain evidence="10 11">DSM 18602</strain>
    </source>
</reference>
<keyword evidence="11" id="KW-1185">Reference proteome</keyword>
<organism evidence="10 11">
    <name type="scientific">Mucilaginibacter gracilis</name>
    <dbReference type="NCBI Taxonomy" id="423350"/>
    <lineage>
        <taxon>Bacteria</taxon>
        <taxon>Pseudomonadati</taxon>
        <taxon>Bacteroidota</taxon>
        <taxon>Sphingobacteriia</taxon>
        <taxon>Sphingobacteriales</taxon>
        <taxon>Sphingobacteriaceae</taxon>
        <taxon>Mucilaginibacter</taxon>
    </lineage>
</organism>
<evidence type="ECO:0000256" key="5">
    <source>
        <dbReference type="ARBA" id="ARBA00022989"/>
    </source>
</evidence>
<dbReference type="GO" id="GO:0015093">
    <property type="term" value="F:ferrous iron transmembrane transporter activity"/>
    <property type="evidence" value="ECO:0007669"/>
    <property type="project" value="TreeGrafter"/>
</dbReference>
<dbReference type="InterPro" id="IPR058533">
    <property type="entry name" value="Cation_efflux_TM"/>
</dbReference>
<evidence type="ECO:0000256" key="4">
    <source>
        <dbReference type="ARBA" id="ARBA00022692"/>
    </source>
</evidence>
<evidence type="ECO:0000256" key="1">
    <source>
        <dbReference type="ARBA" id="ARBA00004141"/>
    </source>
</evidence>
<feature type="transmembrane region" description="Helical" evidence="7">
    <location>
        <begin position="123"/>
        <end position="148"/>
    </location>
</feature>
<evidence type="ECO:0000259" key="9">
    <source>
        <dbReference type="Pfam" id="PF16916"/>
    </source>
</evidence>
<accession>A0A495J9D1</accession>
<dbReference type="EMBL" id="RBKU01000001">
    <property type="protein sequence ID" value="RKR85004.1"/>
    <property type="molecule type" value="Genomic_DNA"/>
</dbReference>
<feature type="transmembrane region" description="Helical" evidence="7">
    <location>
        <begin position="95"/>
        <end position="117"/>
    </location>
</feature>
<keyword evidence="5 7" id="KW-1133">Transmembrane helix</keyword>
<feature type="transmembrane region" description="Helical" evidence="7">
    <location>
        <begin position="169"/>
        <end position="188"/>
    </location>
</feature>
<dbReference type="Proteomes" id="UP000268007">
    <property type="component" value="Unassembled WGS sequence"/>
</dbReference>
<comment type="caution">
    <text evidence="10">The sequence shown here is derived from an EMBL/GenBank/DDBJ whole genome shotgun (WGS) entry which is preliminary data.</text>
</comment>
<dbReference type="InterPro" id="IPR036837">
    <property type="entry name" value="Cation_efflux_CTD_sf"/>
</dbReference>
<evidence type="ECO:0000259" key="8">
    <source>
        <dbReference type="Pfam" id="PF01545"/>
    </source>
</evidence>
<keyword evidence="4 7" id="KW-0812">Transmembrane</keyword>
<name>A0A495J9D1_9SPHI</name>
<gene>
    <name evidence="10" type="ORF">BDD43_5260</name>
</gene>
<dbReference type="GO" id="GO:0015086">
    <property type="term" value="F:cadmium ion transmembrane transporter activity"/>
    <property type="evidence" value="ECO:0007669"/>
    <property type="project" value="TreeGrafter"/>
</dbReference>
<feature type="transmembrane region" description="Helical" evidence="7">
    <location>
        <begin position="24"/>
        <end position="46"/>
    </location>
</feature>